<dbReference type="OrthoDB" id="67688at2759"/>
<dbReference type="InterPro" id="IPR011009">
    <property type="entry name" value="Kinase-like_dom_sf"/>
</dbReference>
<evidence type="ECO:0000256" key="1">
    <source>
        <dbReference type="ARBA" id="ARBA00006209"/>
    </source>
</evidence>
<feature type="domain" description="PIK helical" evidence="11">
    <location>
        <begin position="663"/>
        <end position="849"/>
    </location>
</feature>
<dbReference type="SMART" id="SM00142">
    <property type="entry name" value="PI3K_C2"/>
    <property type="match status" value="1"/>
</dbReference>
<dbReference type="InterPro" id="IPR000403">
    <property type="entry name" value="PI3/4_kinase_cat_dom"/>
</dbReference>
<dbReference type="InterPro" id="IPR036940">
    <property type="entry name" value="PI3/4_kinase_cat_sf"/>
</dbReference>
<feature type="region of interest" description="Disordered" evidence="9">
    <location>
        <begin position="526"/>
        <end position="555"/>
    </location>
</feature>
<dbReference type="Pfam" id="PF00454">
    <property type="entry name" value="PI3_PI4_kinase"/>
    <property type="match status" value="1"/>
</dbReference>
<dbReference type="GO" id="GO:0000045">
    <property type="term" value="P:autophagosome assembly"/>
    <property type="evidence" value="ECO:0007669"/>
    <property type="project" value="TreeGrafter"/>
</dbReference>
<dbReference type="Pfam" id="PF00792">
    <property type="entry name" value="PI3K_C2"/>
    <property type="match status" value="1"/>
</dbReference>
<keyword evidence="5" id="KW-0418">Kinase</keyword>
<evidence type="ECO:0000256" key="9">
    <source>
        <dbReference type="SAM" id="MobiDB-lite"/>
    </source>
</evidence>
<dbReference type="Pfam" id="PF00613">
    <property type="entry name" value="PI3Ka"/>
    <property type="match status" value="1"/>
</dbReference>
<keyword evidence="4" id="KW-0547">Nucleotide-binding</keyword>
<name>A0A0F7ZL36_9HYPO</name>
<dbReference type="Pfam" id="PF14234">
    <property type="entry name" value="DUF4336"/>
    <property type="match status" value="1"/>
</dbReference>
<dbReference type="GO" id="GO:0005777">
    <property type="term" value="C:peroxisome"/>
    <property type="evidence" value="ECO:0007669"/>
    <property type="project" value="TreeGrafter"/>
</dbReference>
<keyword evidence="14" id="KW-1185">Reference proteome</keyword>
<dbReference type="PROSITE" id="PS50290">
    <property type="entry name" value="PI3_4_KINASE_3"/>
    <property type="match status" value="1"/>
</dbReference>
<organism evidence="13 14">
    <name type="scientific">Hirsutella minnesotensis 3608</name>
    <dbReference type="NCBI Taxonomy" id="1043627"/>
    <lineage>
        <taxon>Eukaryota</taxon>
        <taxon>Fungi</taxon>
        <taxon>Dikarya</taxon>
        <taxon>Ascomycota</taxon>
        <taxon>Pezizomycotina</taxon>
        <taxon>Sordariomycetes</taxon>
        <taxon>Hypocreomycetidae</taxon>
        <taxon>Hypocreales</taxon>
        <taxon>Ophiocordycipitaceae</taxon>
        <taxon>Hirsutella</taxon>
    </lineage>
</organism>
<dbReference type="PROSITE" id="PS00916">
    <property type="entry name" value="PI3_4_KINASE_2"/>
    <property type="match status" value="1"/>
</dbReference>
<evidence type="ECO:0000256" key="7">
    <source>
        <dbReference type="ARBA" id="ARBA00023985"/>
    </source>
</evidence>
<dbReference type="GO" id="GO:0034271">
    <property type="term" value="C:phosphatidylinositol 3-kinase complex, class III, type I"/>
    <property type="evidence" value="ECO:0007669"/>
    <property type="project" value="TreeGrafter"/>
</dbReference>
<sequence>MSEKLIPSNPDDLMVTRKVTPSIVTFSLPFLRFGKLRVGGRGTLVKLSSGSLAIFSPVALTPPTKAKVQEMGGNVGYIIAPDIEHHIYVSEWATEYPSAKLIGPEGLPEKRAKQQNDPKIGSDKFDVIFTKDNKRQVHVSPEFDADFEYEYCDGHANQELVFLYRPDRVLIQADLMFNLPATEQYSKAPEADQKSAGFADSLYQGVQSTQGDATWMRRFNWYLAAKDRTSLNDSIKFIDKWDFSTIIPCHGDVIEGDGKEVFRKVFKWHLEEEQNPNTQTIASFRRWGHEPIAAMTDYGRMDPFSFAGSKDVDYPVSIRIMNLEGEEPPVKHSTLLDRPDLRHIGSNTSPFSDLYVTVQVWAGSKPLTAPVQTAYKSFRSERKWNEWLELPITYKQLPINARLAITIWDLSPTGGKLSLDHAIPFGGTTLPMFDGENQVQKGRQKCLVHRHKRADGTDNSRTPALVAPRKPNSRAGNITPLDKDAEELDRMEKLFKRHEMGEIPRVDWLDQMVFRSFEKRGLQAAKSSMRMLQRQRAINGGDNDKDSDSNEDDTARDERAALAAFLLNVELPRFDFPVVFADHEYEPPPISSLPTLSASQSNLSQRQPQVQFGPGINALGESSDGYGARLIKVYDPEAGQRDNPAEAKHRRLFRSSHRHGILDKDLKPNAKVRDELNMIMSYSPTHILSPEETDLVWKFRYHLTRDKRALTKFVKSVNWSDQSESKQAIQVLGRWTEIDVDDALELLGPSFDNPAVRSYAVDRLRKSDDQELLLYLLQLVQALKYEHISAEAEHESAQDSSLASFLIQRAAANFMLGNYFYWYLMVECDDHSPEQGPDNRNIYRKVAYEFMTELVKRPGGTEDRKTLLRQAELIAILSKIAGDVKVSNESVAKKVDKVKNFLADPKNELVTIDPPLPMPLDPSIKITGVAPDQVMVFKSSLNPIKCTFKTTSGTAYPIIFKLGDDLRQDQLVIQIITLMDQLLQKENLDLKLSPYKILATSTTAGASQFVQSQSLSSIVGKFKTNPALAYLRHHNPDDRQPLGVRQETLDTYVRSCAGYCVITYILGVGDRHLDNLLLAPDGHFFHADFGFILGRDPKPFAPVMKLSKEMVECMGGVNSEHYQRFKQYCFMAYTALRKSSNLILNLFSLMVHANIPDIRLEPDKAVMKVRERFHLELSEEEAIVYFGNVIEGTLTAFAPVVIDKLHEWAQALRA</sequence>
<dbReference type="PROSITE" id="PS51545">
    <property type="entry name" value="PIK_HELICAL"/>
    <property type="match status" value="1"/>
</dbReference>
<dbReference type="SMART" id="SM00145">
    <property type="entry name" value="PI3Ka"/>
    <property type="match status" value="1"/>
</dbReference>
<dbReference type="PROSITE" id="PS51547">
    <property type="entry name" value="C2_PI3K"/>
    <property type="match status" value="1"/>
</dbReference>
<evidence type="ECO:0000256" key="6">
    <source>
        <dbReference type="ARBA" id="ARBA00022840"/>
    </source>
</evidence>
<dbReference type="InterPro" id="IPR057756">
    <property type="entry name" value="PI3-kinase_type3/VPS34_cat"/>
</dbReference>
<evidence type="ECO:0000313" key="14">
    <source>
        <dbReference type="Proteomes" id="UP000054481"/>
    </source>
</evidence>
<dbReference type="AlphaFoldDB" id="A0A0F7ZL36"/>
<dbReference type="InterPro" id="IPR002420">
    <property type="entry name" value="PI3K-type_C2_dom"/>
</dbReference>
<dbReference type="EMBL" id="KQ030514">
    <property type="protein sequence ID" value="KJZ75951.1"/>
    <property type="molecule type" value="Genomic_DNA"/>
</dbReference>
<dbReference type="CDD" id="cd00896">
    <property type="entry name" value="PI3Kc_III"/>
    <property type="match status" value="1"/>
</dbReference>
<comment type="similarity">
    <text evidence="1">Belongs to the PI3/PI4-kinase family. Type III PI4K subfamily.</text>
</comment>
<dbReference type="InterPro" id="IPR042236">
    <property type="entry name" value="PI3K_accessory_sf"/>
</dbReference>
<dbReference type="GO" id="GO:0005524">
    <property type="term" value="F:ATP binding"/>
    <property type="evidence" value="ECO:0007669"/>
    <property type="project" value="UniProtKB-KW"/>
</dbReference>
<dbReference type="InterPro" id="IPR001263">
    <property type="entry name" value="PI3K_accessory_dom"/>
</dbReference>
<dbReference type="Gene3D" id="1.25.40.70">
    <property type="entry name" value="Phosphatidylinositol 3-kinase, accessory domain (PIK)"/>
    <property type="match status" value="1"/>
</dbReference>
<dbReference type="CDD" id="cd08397">
    <property type="entry name" value="C2_PI3K_class_III"/>
    <property type="match status" value="1"/>
</dbReference>
<dbReference type="PANTHER" id="PTHR10048">
    <property type="entry name" value="PHOSPHATIDYLINOSITOL KINASE"/>
    <property type="match status" value="1"/>
</dbReference>
<evidence type="ECO:0000256" key="5">
    <source>
        <dbReference type="ARBA" id="ARBA00022777"/>
    </source>
</evidence>
<gene>
    <name evidence="13" type="ORF">HIM_04775</name>
</gene>
<dbReference type="GO" id="GO:0000407">
    <property type="term" value="C:phagophore assembly site"/>
    <property type="evidence" value="ECO:0007669"/>
    <property type="project" value="TreeGrafter"/>
</dbReference>
<proteinExistence type="inferred from homology"/>
<dbReference type="InterPro" id="IPR035892">
    <property type="entry name" value="C2_domain_sf"/>
</dbReference>
<accession>A0A0F7ZL36</accession>
<dbReference type="SUPFAM" id="SSF49562">
    <property type="entry name" value="C2 domain (Calcium/lipid-binding domain, CaLB)"/>
    <property type="match status" value="1"/>
</dbReference>
<dbReference type="EC" id="2.7.1.137" evidence="2"/>
<dbReference type="GO" id="GO:0016303">
    <property type="term" value="F:1-phosphatidylinositol-3-kinase activity"/>
    <property type="evidence" value="ECO:0007669"/>
    <property type="project" value="UniProtKB-EC"/>
</dbReference>
<dbReference type="InterPro" id="IPR016024">
    <property type="entry name" value="ARM-type_fold"/>
</dbReference>
<dbReference type="Gene3D" id="1.10.1070.11">
    <property type="entry name" value="Phosphatidylinositol 3-/4-kinase, catalytic domain"/>
    <property type="match status" value="1"/>
</dbReference>
<evidence type="ECO:0000256" key="3">
    <source>
        <dbReference type="ARBA" id="ARBA00022679"/>
    </source>
</evidence>
<dbReference type="Gene3D" id="2.60.40.150">
    <property type="entry name" value="C2 domain"/>
    <property type="match status" value="1"/>
</dbReference>
<reference evidence="13 14" key="1">
    <citation type="journal article" date="2014" name="Genome Biol. Evol.">
        <title>Comparative genomics and transcriptomics analyses reveal divergent lifestyle features of nematode endoparasitic fungus Hirsutella minnesotensis.</title>
        <authorList>
            <person name="Lai Y."/>
            <person name="Liu K."/>
            <person name="Zhang X."/>
            <person name="Zhang X."/>
            <person name="Li K."/>
            <person name="Wang N."/>
            <person name="Shu C."/>
            <person name="Wu Y."/>
            <person name="Wang C."/>
            <person name="Bushley K.E."/>
            <person name="Xiang M."/>
            <person name="Liu X."/>
        </authorList>
    </citation>
    <scope>NUCLEOTIDE SEQUENCE [LARGE SCALE GENOMIC DNA]</scope>
    <source>
        <strain evidence="13 14">3608</strain>
    </source>
</reference>
<dbReference type="PROSITE" id="PS00915">
    <property type="entry name" value="PI3_4_KINASE_1"/>
    <property type="match status" value="1"/>
</dbReference>
<dbReference type="SUPFAM" id="SSF56281">
    <property type="entry name" value="Metallo-hydrolase/oxidoreductase"/>
    <property type="match status" value="1"/>
</dbReference>
<dbReference type="FunFam" id="1.10.1070.11:FF:000002">
    <property type="entry name" value="Phosphatidylinositol 3-kinase catalytic subunit type 3"/>
    <property type="match status" value="1"/>
</dbReference>
<evidence type="ECO:0000259" key="10">
    <source>
        <dbReference type="PROSITE" id="PS50290"/>
    </source>
</evidence>
<evidence type="ECO:0000259" key="12">
    <source>
        <dbReference type="PROSITE" id="PS51547"/>
    </source>
</evidence>
<feature type="region of interest" description="Disordered" evidence="9">
    <location>
        <begin position="450"/>
        <end position="480"/>
    </location>
</feature>
<dbReference type="SMART" id="SM00146">
    <property type="entry name" value="PI3Kc"/>
    <property type="match status" value="1"/>
</dbReference>
<dbReference type="Proteomes" id="UP000054481">
    <property type="component" value="Unassembled WGS sequence"/>
</dbReference>
<dbReference type="SUPFAM" id="SSF48371">
    <property type="entry name" value="ARM repeat"/>
    <property type="match status" value="1"/>
</dbReference>
<evidence type="ECO:0000313" key="13">
    <source>
        <dbReference type="EMBL" id="KJZ75951.1"/>
    </source>
</evidence>
<evidence type="ECO:0000256" key="4">
    <source>
        <dbReference type="ARBA" id="ARBA00022741"/>
    </source>
</evidence>
<dbReference type="GO" id="GO:0005768">
    <property type="term" value="C:endosome"/>
    <property type="evidence" value="ECO:0007669"/>
    <property type="project" value="TreeGrafter"/>
</dbReference>
<protein>
    <recommendedName>
        <fullName evidence="2">phosphatidylinositol 3-kinase</fullName>
        <ecNumber evidence="2">2.7.1.137</ecNumber>
    </recommendedName>
    <alternativeName>
        <fullName evidence="8">Vacuolar protein sorting-associated protein 34</fullName>
    </alternativeName>
</protein>
<evidence type="ECO:0000256" key="8">
    <source>
        <dbReference type="ARBA" id="ARBA00077947"/>
    </source>
</evidence>
<dbReference type="FunFam" id="1.25.40.70:FF:000009">
    <property type="entry name" value="Phosphatidylinositol 3-kinase VPS34"/>
    <property type="match status" value="1"/>
</dbReference>
<dbReference type="SUPFAM" id="SSF56112">
    <property type="entry name" value="Protein kinase-like (PK-like)"/>
    <property type="match status" value="1"/>
</dbReference>
<dbReference type="InterPro" id="IPR036866">
    <property type="entry name" value="RibonucZ/Hydroxyglut_hydro"/>
</dbReference>
<dbReference type="CDD" id="cd00870">
    <property type="entry name" value="PI3Ka_III"/>
    <property type="match status" value="1"/>
</dbReference>
<dbReference type="GO" id="GO:0034272">
    <property type="term" value="C:phosphatidylinositol 3-kinase complex, class III, type II"/>
    <property type="evidence" value="ECO:0007669"/>
    <property type="project" value="TreeGrafter"/>
</dbReference>
<evidence type="ECO:0000256" key="2">
    <source>
        <dbReference type="ARBA" id="ARBA00012073"/>
    </source>
</evidence>
<dbReference type="PANTHER" id="PTHR10048:SF7">
    <property type="entry name" value="PHOSPHATIDYLINOSITOL 3-KINASE CATALYTIC SUBUNIT TYPE 3"/>
    <property type="match status" value="1"/>
</dbReference>
<dbReference type="GO" id="GO:0006897">
    <property type="term" value="P:endocytosis"/>
    <property type="evidence" value="ECO:0007669"/>
    <property type="project" value="TreeGrafter"/>
</dbReference>
<dbReference type="InterPro" id="IPR025638">
    <property type="entry name" value="DUF4336"/>
</dbReference>
<evidence type="ECO:0000259" key="11">
    <source>
        <dbReference type="PROSITE" id="PS51545"/>
    </source>
</evidence>
<dbReference type="GO" id="GO:0048015">
    <property type="term" value="P:phosphatidylinositol-mediated signaling"/>
    <property type="evidence" value="ECO:0007669"/>
    <property type="project" value="TreeGrafter"/>
</dbReference>
<dbReference type="InterPro" id="IPR015433">
    <property type="entry name" value="PI3/4_kinase"/>
</dbReference>
<feature type="domain" description="C2 PI3K-type" evidence="12">
    <location>
        <begin position="312"/>
        <end position="489"/>
    </location>
</feature>
<keyword evidence="3" id="KW-0808">Transferase</keyword>
<comment type="catalytic activity">
    <reaction evidence="7">
        <text>a 1,2-diacyl-sn-glycero-3-phospho-(1D-myo-inositol) + ATP = a 1,2-diacyl-sn-glycero-3-phospho-(1D-myo-inositol-3-phosphate) + ADP + H(+)</text>
        <dbReference type="Rhea" id="RHEA:12709"/>
        <dbReference type="ChEBI" id="CHEBI:15378"/>
        <dbReference type="ChEBI" id="CHEBI:30616"/>
        <dbReference type="ChEBI" id="CHEBI:57880"/>
        <dbReference type="ChEBI" id="CHEBI:58088"/>
        <dbReference type="ChEBI" id="CHEBI:456216"/>
        <dbReference type="EC" id="2.7.1.137"/>
    </reaction>
    <physiologicalReaction direction="left-to-right" evidence="7">
        <dbReference type="Rhea" id="RHEA:12710"/>
    </physiologicalReaction>
</comment>
<dbReference type="Gene3D" id="3.30.1010.10">
    <property type="entry name" value="Phosphatidylinositol 3-kinase Catalytic Subunit, Chain A, domain 4"/>
    <property type="match status" value="1"/>
</dbReference>
<dbReference type="InterPro" id="IPR018936">
    <property type="entry name" value="PI3/4_kinase_CS"/>
</dbReference>
<dbReference type="FunFam" id="3.30.1010.10:FF:000002">
    <property type="entry name" value="Phosphatidylinositol 3-kinase catalytic subunit type 3"/>
    <property type="match status" value="1"/>
</dbReference>
<keyword evidence="6" id="KW-0067">ATP-binding</keyword>
<feature type="domain" description="PI3K/PI4K catalytic" evidence="10">
    <location>
        <begin position="930"/>
        <end position="1198"/>
    </location>
</feature>